<sequence>MAAGLDGYSAADCVALLREAALTAMRRSIDAANVTAADLATARETVRASLDPLQVASLRKFGTKGDLRS</sequence>
<dbReference type="EMBL" id="CFOE01000366">
    <property type="protein sequence ID" value="CFE40766.1"/>
    <property type="molecule type" value="Genomic_DNA"/>
</dbReference>
<dbReference type="EMBL" id="CSBK01002501">
    <property type="protein sequence ID" value="COZ89357.1"/>
    <property type="molecule type" value="Genomic_DNA"/>
</dbReference>
<organism evidence="5 10">
    <name type="scientific">Mycobacterium tuberculosis</name>
    <dbReference type="NCBI Taxonomy" id="1773"/>
    <lineage>
        <taxon>Bacteria</taxon>
        <taxon>Bacillati</taxon>
        <taxon>Actinomycetota</taxon>
        <taxon>Actinomycetes</taxon>
        <taxon>Mycobacteriales</taxon>
        <taxon>Mycobacteriaceae</taxon>
        <taxon>Mycobacterium</taxon>
        <taxon>Mycobacterium tuberculosis complex</taxon>
    </lineage>
</organism>
<dbReference type="Proteomes" id="UP000044938">
    <property type="component" value="Unassembled WGS sequence"/>
</dbReference>
<keyword evidence="5" id="KW-0378">Hydrolase</keyword>
<dbReference type="Proteomes" id="UP000048600">
    <property type="component" value="Unassembled WGS sequence"/>
</dbReference>
<proteinExistence type="predicted"/>
<evidence type="ECO:0000313" key="17">
    <source>
        <dbReference type="Proteomes" id="UP000050164"/>
    </source>
</evidence>
<evidence type="ECO:0000313" key="10">
    <source>
        <dbReference type="Proteomes" id="UP000038802"/>
    </source>
</evidence>
<dbReference type="Pfam" id="PF17862">
    <property type="entry name" value="AAA_lid_3"/>
    <property type="match status" value="1"/>
</dbReference>
<accession>A0A0U0QTN0</accession>
<evidence type="ECO:0000313" key="15">
    <source>
        <dbReference type="Proteomes" id="UP000048600"/>
    </source>
</evidence>
<feature type="domain" description="AAA ATPase AAA+ lid" evidence="1">
    <location>
        <begin position="5"/>
        <end position="39"/>
    </location>
</feature>
<dbReference type="Proteomes" id="UP000050164">
    <property type="component" value="Unassembled WGS sequence"/>
</dbReference>
<evidence type="ECO:0000313" key="16">
    <source>
        <dbReference type="Proteomes" id="UP000049023"/>
    </source>
</evidence>
<evidence type="ECO:0000313" key="5">
    <source>
        <dbReference type="EMBL" id="COV11863.1"/>
    </source>
</evidence>
<protein>
    <submittedName>
        <fullName evidence="5">ATPase</fullName>
        <ecNumber evidence="5">3.6.1.-</ecNumber>
    </submittedName>
</protein>
<name>A0A0U0QTN0_MYCTX</name>
<evidence type="ECO:0000313" key="13">
    <source>
        <dbReference type="Proteomes" id="UP000045842"/>
    </source>
</evidence>
<gene>
    <name evidence="6" type="ORF">ERS007679_01803</name>
    <name evidence="2" type="ORF">ERS007681_02634</name>
    <name evidence="5" type="ORF">ERS007703_00570</name>
    <name evidence="8" type="ORF">ERS007720_01913</name>
    <name evidence="9" type="ORF">ERS007739_04229</name>
    <name evidence="7" type="ORF">ERS007741_01313</name>
    <name evidence="4" type="ORF">ERS027659_04799</name>
    <name evidence="3" type="ORF">ERS027661_04165</name>
</gene>
<dbReference type="Proteomes" id="UP000048289">
    <property type="component" value="Unassembled WGS sequence"/>
</dbReference>
<dbReference type="Proteomes" id="UP000039021">
    <property type="component" value="Unassembled WGS sequence"/>
</dbReference>
<dbReference type="STRING" id="115862.BBG46_02380"/>
<dbReference type="GO" id="GO:0016787">
    <property type="term" value="F:hydrolase activity"/>
    <property type="evidence" value="ECO:0007669"/>
    <property type="project" value="UniProtKB-KW"/>
</dbReference>
<reference evidence="10 11" key="3">
    <citation type="submission" date="2015-03" db="EMBL/GenBank/DDBJ databases">
        <authorList>
            <consortium name="Pathogen Informatics"/>
        </authorList>
    </citation>
    <scope>NUCLEOTIDE SEQUENCE [LARGE SCALE GENOMIC DNA]</scope>
    <source>
        <strain evidence="4 17">Bir 185</strain>
        <strain evidence="3 16">Bir 187</strain>
        <strain evidence="6 13">G09801536</strain>
        <strain evidence="2 14">G09901357</strain>
        <strain evidence="10">K00500041</strain>
        <strain evidence="8 12">M09401471</strain>
        <strain evidence="11">N09902308</strain>
        <strain evidence="7 15">P00601463</strain>
    </source>
</reference>
<evidence type="ECO:0000313" key="2">
    <source>
        <dbReference type="EMBL" id="CFE40766.1"/>
    </source>
</evidence>
<dbReference type="EMBL" id="CNFT01001916">
    <property type="protein sequence ID" value="CKT75730.1"/>
    <property type="molecule type" value="Genomic_DNA"/>
</dbReference>
<reference evidence="5" key="2">
    <citation type="submission" date="2015-03" db="EMBL/GenBank/DDBJ databases">
        <authorList>
            <person name="Murphy D."/>
        </authorList>
    </citation>
    <scope>NUCLEOTIDE SEQUENCE [LARGE SCALE GENOMIC DNA]</scope>
    <source>
        <strain evidence="5">K00500041</strain>
    </source>
</reference>
<evidence type="ECO:0000313" key="3">
    <source>
        <dbReference type="EMBL" id="CKT29403.1"/>
    </source>
</evidence>
<evidence type="ECO:0000313" key="12">
    <source>
        <dbReference type="Proteomes" id="UP000044938"/>
    </source>
</evidence>
<evidence type="ECO:0000313" key="6">
    <source>
        <dbReference type="EMBL" id="COV41909.1"/>
    </source>
</evidence>
<dbReference type="EC" id="3.6.1.-" evidence="5"/>
<reference evidence="9" key="1">
    <citation type="submission" date="2015-03" db="EMBL/GenBank/DDBJ databases">
        <authorList>
            <consortium name="Pathogen Informatics"/>
            <person name="Murphy D."/>
        </authorList>
    </citation>
    <scope>NUCLEOTIDE SEQUENCE</scope>
    <source>
        <strain evidence="9">N09902308</strain>
    </source>
</reference>
<dbReference type="AlphaFoldDB" id="A0A0U0QTN0"/>
<dbReference type="Proteomes" id="UP000038802">
    <property type="component" value="Unassembled WGS sequence"/>
</dbReference>
<evidence type="ECO:0000313" key="11">
    <source>
        <dbReference type="Proteomes" id="UP000039021"/>
    </source>
</evidence>
<evidence type="ECO:0000313" key="14">
    <source>
        <dbReference type="Proteomes" id="UP000048289"/>
    </source>
</evidence>
<dbReference type="EMBL" id="CSAE01000035">
    <property type="protein sequence ID" value="COV11863.1"/>
    <property type="molecule type" value="Genomic_DNA"/>
</dbReference>
<dbReference type="Proteomes" id="UP000049023">
    <property type="component" value="Unassembled WGS sequence"/>
</dbReference>
<evidence type="ECO:0000259" key="1">
    <source>
        <dbReference type="Pfam" id="PF17862"/>
    </source>
</evidence>
<dbReference type="EMBL" id="CHKL01000110">
    <property type="protein sequence ID" value="COW04916.1"/>
    <property type="molecule type" value="Genomic_DNA"/>
</dbReference>
<evidence type="ECO:0000313" key="7">
    <source>
        <dbReference type="EMBL" id="COW04916.1"/>
    </source>
</evidence>
<dbReference type="Proteomes" id="UP000045842">
    <property type="component" value="Unassembled WGS sequence"/>
</dbReference>
<dbReference type="Gene3D" id="1.10.8.60">
    <property type="match status" value="1"/>
</dbReference>
<dbReference type="EMBL" id="CSAD01000213">
    <property type="protein sequence ID" value="COV41909.1"/>
    <property type="molecule type" value="Genomic_DNA"/>
</dbReference>
<dbReference type="InterPro" id="IPR041569">
    <property type="entry name" value="AAA_lid_3"/>
</dbReference>
<dbReference type="EMBL" id="CSAJ01000216">
    <property type="protein sequence ID" value="COW17548.1"/>
    <property type="molecule type" value="Genomic_DNA"/>
</dbReference>
<dbReference type="EMBL" id="CNFU01001307">
    <property type="protein sequence ID" value="CKT29403.1"/>
    <property type="molecule type" value="Genomic_DNA"/>
</dbReference>
<evidence type="ECO:0000313" key="8">
    <source>
        <dbReference type="EMBL" id="COW17548.1"/>
    </source>
</evidence>
<evidence type="ECO:0000313" key="9">
    <source>
        <dbReference type="EMBL" id="COZ89357.1"/>
    </source>
</evidence>
<evidence type="ECO:0000313" key="4">
    <source>
        <dbReference type="EMBL" id="CKT75730.1"/>
    </source>
</evidence>